<sequence>MNWVSEIFKNVTVSKTLTGACCLTGLALLVIPAIFPDILEPLPKIWATAMLGLTVFTGCLQVFWGFSYSKNAILNFFSSKAQKARSKNLSELELCLIYQLGEVVDEWSDIRNIDFSAAPFTKLEILEVCRALEEKGLLKINSFHETMVRLSGTGRIKALELQKESAVSN</sequence>
<protein>
    <submittedName>
        <fullName evidence="2">Uncharacterized protein</fullName>
    </submittedName>
</protein>
<accession>A0A510UNX0</accession>
<dbReference type="AlphaFoldDB" id="A0A510UNX0"/>
<dbReference type="Proteomes" id="UP000321787">
    <property type="component" value="Unassembled WGS sequence"/>
</dbReference>
<evidence type="ECO:0000313" key="2">
    <source>
        <dbReference type="EMBL" id="GEK16239.1"/>
    </source>
</evidence>
<gene>
    <name evidence="2" type="ORF">AFI02nite_42750</name>
</gene>
<evidence type="ECO:0000256" key="1">
    <source>
        <dbReference type="SAM" id="Phobius"/>
    </source>
</evidence>
<proteinExistence type="predicted"/>
<organism evidence="2 3">
    <name type="scientific">Aliivibrio fischeri</name>
    <name type="common">Vibrio fischeri</name>
    <dbReference type="NCBI Taxonomy" id="668"/>
    <lineage>
        <taxon>Bacteria</taxon>
        <taxon>Pseudomonadati</taxon>
        <taxon>Pseudomonadota</taxon>
        <taxon>Gammaproteobacteria</taxon>
        <taxon>Vibrionales</taxon>
        <taxon>Vibrionaceae</taxon>
        <taxon>Aliivibrio</taxon>
    </lineage>
</organism>
<keyword evidence="1" id="KW-0472">Membrane</keyword>
<feature type="transmembrane region" description="Helical" evidence="1">
    <location>
        <begin position="20"/>
        <end position="39"/>
    </location>
</feature>
<comment type="caution">
    <text evidence="2">The sequence shown here is derived from an EMBL/GenBank/DDBJ whole genome shotgun (WGS) entry which is preliminary data.</text>
</comment>
<keyword evidence="1" id="KW-0812">Transmembrane</keyword>
<feature type="transmembrane region" description="Helical" evidence="1">
    <location>
        <begin position="45"/>
        <end position="66"/>
    </location>
</feature>
<reference evidence="2 3" key="1">
    <citation type="submission" date="2019-07" db="EMBL/GenBank/DDBJ databases">
        <title>Whole genome shotgun sequence of Aliivibrio fischeri NBRC 101058.</title>
        <authorList>
            <person name="Hosoyama A."/>
            <person name="Uohara A."/>
            <person name="Ohji S."/>
            <person name="Ichikawa N."/>
        </authorList>
    </citation>
    <scope>NUCLEOTIDE SEQUENCE [LARGE SCALE GENOMIC DNA]</scope>
    <source>
        <strain evidence="2 3">NBRC 101058</strain>
    </source>
</reference>
<evidence type="ECO:0000313" key="3">
    <source>
        <dbReference type="Proteomes" id="UP000321787"/>
    </source>
</evidence>
<keyword evidence="1" id="KW-1133">Transmembrane helix</keyword>
<name>A0A510UNX0_ALIFS</name>
<dbReference type="EMBL" id="BJTZ01000121">
    <property type="protein sequence ID" value="GEK16239.1"/>
    <property type="molecule type" value="Genomic_DNA"/>
</dbReference>
<dbReference type="RefSeq" id="WP_146867041.1">
    <property type="nucleotide sequence ID" value="NZ_BJTZ01000121.1"/>
</dbReference>